<dbReference type="Proteomes" id="UP001501470">
    <property type="component" value="Unassembled WGS sequence"/>
</dbReference>
<dbReference type="InterPro" id="IPR002477">
    <property type="entry name" value="Peptidoglycan-bd-like"/>
</dbReference>
<dbReference type="Pfam" id="PF01471">
    <property type="entry name" value="PG_binding_1"/>
    <property type="match status" value="1"/>
</dbReference>
<dbReference type="SUPFAM" id="SSF47090">
    <property type="entry name" value="PGBD-like"/>
    <property type="match status" value="1"/>
</dbReference>
<evidence type="ECO:0000259" key="2">
    <source>
        <dbReference type="Pfam" id="PF01471"/>
    </source>
</evidence>
<protein>
    <recommendedName>
        <fullName evidence="2">Peptidoglycan binding-like domain-containing protein</fullName>
    </recommendedName>
</protein>
<evidence type="ECO:0000256" key="1">
    <source>
        <dbReference type="SAM" id="SignalP"/>
    </source>
</evidence>
<keyword evidence="1" id="KW-0732">Signal</keyword>
<dbReference type="EMBL" id="BAAAQD010000006">
    <property type="protein sequence ID" value="GAA1516944.1"/>
    <property type="molecule type" value="Genomic_DNA"/>
</dbReference>
<feature type="signal peptide" evidence="1">
    <location>
        <begin position="1"/>
        <end position="36"/>
    </location>
</feature>
<organism evidence="3 4">
    <name type="scientific">Dactylosporangium maewongense</name>
    <dbReference type="NCBI Taxonomy" id="634393"/>
    <lineage>
        <taxon>Bacteria</taxon>
        <taxon>Bacillati</taxon>
        <taxon>Actinomycetota</taxon>
        <taxon>Actinomycetes</taxon>
        <taxon>Micromonosporales</taxon>
        <taxon>Micromonosporaceae</taxon>
        <taxon>Dactylosporangium</taxon>
    </lineage>
</organism>
<feature type="chain" id="PRO_5046844867" description="Peptidoglycan binding-like domain-containing protein" evidence="1">
    <location>
        <begin position="37"/>
        <end position="147"/>
    </location>
</feature>
<dbReference type="Gene3D" id="1.10.101.10">
    <property type="entry name" value="PGBD-like superfamily/PGBD"/>
    <property type="match status" value="1"/>
</dbReference>
<gene>
    <name evidence="3" type="ORF">GCM10009827_034730</name>
</gene>
<dbReference type="InterPro" id="IPR036365">
    <property type="entry name" value="PGBD-like_sf"/>
</dbReference>
<keyword evidence="4" id="KW-1185">Reference proteome</keyword>
<evidence type="ECO:0000313" key="4">
    <source>
        <dbReference type="Proteomes" id="UP001501470"/>
    </source>
</evidence>
<feature type="domain" description="Peptidoglycan binding-like" evidence="2">
    <location>
        <begin position="86"/>
        <end position="133"/>
    </location>
</feature>
<comment type="caution">
    <text evidence="3">The sequence shown here is derived from an EMBL/GenBank/DDBJ whole genome shotgun (WGS) entry which is preliminary data.</text>
</comment>
<sequence length="147" mass="16093">MPDVNINVRQRVASLAAALVIGAAGSVVLLAEPAAAAVPVCTSYVRTSIYRPSSSTGDYRCWMQRGHRTDGVIILQEAIRVCYGAWLRSIGFPQEVKSDGDFGPITEDALRRIQKLEGAAVDGVFGIDTSYRMLWFNGRDANCRHVY</sequence>
<accession>A0ABN2AF25</accession>
<name>A0ABN2AF25_9ACTN</name>
<reference evidence="3 4" key="1">
    <citation type="journal article" date="2019" name="Int. J. Syst. Evol. Microbiol.">
        <title>The Global Catalogue of Microorganisms (GCM) 10K type strain sequencing project: providing services to taxonomists for standard genome sequencing and annotation.</title>
        <authorList>
            <consortium name="The Broad Institute Genomics Platform"/>
            <consortium name="The Broad Institute Genome Sequencing Center for Infectious Disease"/>
            <person name="Wu L."/>
            <person name="Ma J."/>
        </authorList>
    </citation>
    <scope>NUCLEOTIDE SEQUENCE [LARGE SCALE GENOMIC DNA]</scope>
    <source>
        <strain evidence="3 4">JCM 15933</strain>
    </source>
</reference>
<dbReference type="InterPro" id="IPR036366">
    <property type="entry name" value="PGBDSf"/>
</dbReference>
<evidence type="ECO:0000313" key="3">
    <source>
        <dbReference type="EMBL" id="GAA1516944.1"/>
    </source>
</evidence>
<proteinExistence type="predicted"/>